<feature type="compositionally biased region" description="Basic and acidic residues" evidence="1">
    <location>
        <begin position="10"/>
        <end position="48"/>
    </location>
</feature>
<feature type="domain" description="T-cell receptor alpha chain constant" evidence="2">
    <location>
        <begin position="48"/>
        <end position="128"/>
    </location>
</feature>
<dbReference type="GO" id="GO:0005829">
    <property type="term" value="C:cytosol"/>
    <property type="evidence" value="ECO:0007669"/>
    <property type="project" value="TreeGrafter"/>
</dbReference>
<dbReference type="Gene3D" id="2.60.40.10">
    <property type="entry name" value="Immunoglobulins"/>
    <property type="match status" value="1"/>
</dbReference>
<dbReference type="PANTHER" id="PTHR46005:SF1">
    <property type="entry name" value="RHO GTPASE-ACTIVATING PROTEIN 35"/>
    <property type="match status" value="1"/>
</dbReference>
<dbReference type="Proteomes" id="UP000018936">
    <property type="component" value="Unassembled WGS sequence"/>
</dbReference>
<dbReference type="Gene3D" id="1.10.555.10">
    <property type="entry name" value="Rho GTPase activation protein"/>
    <property type="match status" value="1"/>
</dbReference>
<protein>
    <recommendedName>
        <fullName evidence="2">T-cell receptor alpha chain constant domain-containing protein</fullName>
    </recommendedName>
</protein>
<dbReference type="InterPro" id="IPR008936">
    <property type="entry name" value="Rho_GTPase_activation_prot"/>
</dbReference>
<accession>V8NIA7</accession>
<keyword evidence="4" id="KW-1185">Reference proteome</keyword>
<dbReference type="GO" id="GO:0008361">
    <property type="term" value="P:regulation of cell size"/>
    <property type="evidence" value="ECO:0007669"/>
    <property type="project" value="TreeGrafter"/>
</dbReference>
<dbReference type="InterPro" id="IPR015370">
    <property type="entry name" value="TCR_alpha_C"/>
</dbReference>
<reference evidence="3 4" key="1">
    <citation type="journal article" date="2013" name="Proc. Natl. Acad. Sci. U.S.A.">
        <title>The king cobra genome reveals dynamic gene evolution and adaptation in the snake venom system.</title>
        <authorList>
            <person name="Vonk F.J."/>
            <person name="Casewell N.R."/>
            <person name="Henkel C.V."/>
            <person name="Heimberg A.M."/>
            <person name="Jansen H.J."/>
            <person name="McCleary R.J."/>
            <person name="Kerkkamp H.M."/>
            <person name="Vos R.A."/>
            <person name="Guerreiro I."/>
            <person name="Calvete J.J."/>
            <person name="Wuster W."/>
            <person name="Woods A.E."/>
            <person name="Logan J.M."/>
            <person name="Harrison R.A."/>
            <person name="Castoe T.A."/>
            <person name="de Koning A.P."/>
            <person name="Pollock D.D."/>
            <person name="Yandell M."/>
            <person name="Calderon D."/>
            <person name="Renjifo C."/>
            <person name="Currier R.B."/>
            <person name="Salgado D."/>
            <person name="Pla D."/>
            <person name="Sanz L."/>
            <person name="Hyder A.S."/>
            <person name="Ribeiro J.M."/>
            <person name="Arntzen J.W."/>
            <person name="van den Thillart G.E."/>
            <person name="Boetzer M."/>
            <person name="Pirovano W."/>
            <person name="Dirks R.P."/>
            <person name="Spaink H.P."/>
            <person name="Duboule D."/>
            <person name="McGlinn E."/>
            <person name="Kini R.M."/>
            <person name="Richardson M.K."/>
        </authorList>
    </citation>
    <scope>NUCLEOTIDE SEQUENCE</scope>
    <source>
        <tissue evidence="3">Blood</tissue>
    </source>
</reference>
<gene>
    <name evidence="3" type="ORF">L345_12430</name>
</gene>
<dbReference type="OrthoDB" id="8947657at2759"/>
<dbReference type="PANTHER" id="PTHR46005">
    <property type="entry name" value="RHO GTPASE-ACTIVATING PROTEIN 190"/>
    <property type="match status" value="1"/>
</dbReference>
<evidence type="ECO:0000313" key="3">
    <source>
        <dbReference type="EMBL" id="ETE61815.1"/>
    </source>
</evidence>
<sequence>EEREEEKETGEERRGEEKKGEERGGERTGEERTGEKRGEEKRGQEREPSVYQLESKTESDNLAACLITDYSPNPITVPSNDDFKHVAANGSAVVVKDGNKESASLGVVTWSKDKDQFQCFATYKDQTYKAEKEGDATCSESPSGTPVFETVCTAEVPVKPKPKPRPSITKTTWESNYFGVPLTTVVTPEKPIPIFIERCIEYIEATGQITLAVNLHIQKNSCPSIIQQQQQQLYLEAVCCLQEGWGGVAA</sequence>
<evidence type="ECO:0000256" key="1">
    <source>
        <dbReference type="SAM" id="MobiDB-lite"/>
    </source>
</evidence>
<dbReference type="InterPro" id="IPR051978">
    <property type="entry name" value="Rho-GAP_domain"/>
</dbReference>
<name>V8NIA7_OPHHA</name>
<dbReference type="AlphaFoldDB" id="V8NIA7"/>
<feature type="non-terminal residue" evidence="3">
    <location>
        <position position="1"/>
    </location>
</feature>
<proteinExistence type="predicted"/>
<evidence type="ECO:0000259" key="2">
    <source>
        <dbReference type="Pfam" id="PF09291"/>
    </source>
</evidence>
<evidence type="ECO:0000313" key="4">
    <source>
        <dbReference type="Proteomes" id="UP000018936"/>
    </source>
</evidence>
<organism evidence="3 4">
    <name type="scientific">Ophiophagus hannah</name>
    <name type="common">King cobra</name>
    <name type="synonym">Naja hannah</name>
    <dbReference type="NCBI Taxonomy" id="8665"/>
    <lineage>
        <taxon>Eukaryota</taxon>
        <taxon>Metazoa</taxon>
        <taxon>Chordata</taxon>
        <taxon>Craniata</taxon>
        <taxon>Vertebrata</taxon>
        <taxon>Euteleostomi</taxon>
        <taxon>Lepidosauria</taxon>
        <taxon>Squamata</taxon>
        <taxon>Bifurcata</taxon>
        <taxon>Unidentata</taxon>
        <taxon>Episquamata</taxon>
        <taxon>Toxicofera</taxon>
        <taxon>Serpentes</taxon>
        <taxon>Colubroidea</taxon>
        <taxon>Elapidae</taxon>
        <taxon>Elapinae</taxon>
        <taxon>Ophiophagus</taxon>
    </lineage>
</organism>
<dbReference type="InterPro" id="IPR036179">
    <property type="entry name" value="Ig-like_dom_sf"/>
</dbReference>
<comment type="caution">
    <text evidence="3">The sequence shown here is derived from an EMBL/GenBank/DDBJ whole genome shotgun (WGS) entry which is preliminary data.</text>
</comment>
<dbReference type="GO" id="GO:0005096">
    <property type="term" value="F:GTPase activator activity"/>
    <property type="evidence" value="ECO:0007669"/>
    <property type="project" value="TreeGrafter"/>
</dbReference>
<dbReference type="GO" id="GO:0007266">
    <property type="term" value="P:Rho protein signal transduction"/>
    <property type="evidence" value="ECO:0007669"/>
    <property type="project" value="TreeGrafter"/>
</dbReference>
<dbReference type="SUPFAM" id="SSF48726">
    <property type="entry name" value="Immunoglobulin"/>
    <property type="match status" value="1"/>
</dbReference>
<dbReference type="EMBL" id="AZIM01003631">
    <property type="protein sequence ID" value="ETE61815.1"/>
    <property type="molecule type" value="Genomic_DNA"/>
</dbReference>
<dbReference type="Pfam" id="PF09291">
    <property type="entry name" value="DUF1968"/>
    <property type="match status" value="1"/>
</dbReference>
<dbReference type="InterPro" id="IPR013783">
    <property type="entry name" value="Ig-like_fold"/>
</dbReference>
<feature type="non-terminal residue" evidence="3">
    <location>
        <position position="250"/>
    </location>
</feature>
<dbReference type="GO" id="GO:0050770">
    <property type="term" value="P:regulation of axonogenesis"/>
    <property type="evidence" value="ECO:0007669"/>
    <property type="project" value="TreeGrafter"/>
</dbReference>
<feature type="region of interest" description="Disordered" evidence="1">
    <location>
        <begin position="1"/>
        <end position="57"/>
    </location>
</feature>